<evidence type="ECO:0000256" key="4">
    <source>
        <dbReference type="ARBA" id="ARBA00022617"/>
    </source>
</evidence>
<dbReference type="GO" id="GO:0020037">
    <property type="term" value="F:heme binding"/>
    <property type="evidence" value="ECO:0007669"/>
    <property type="project" value="InterPro"/>
</dbReference>
<reference evidence="14" key="1">
    <citation type="submission" date="2018-08" db="EMBL/GenBank/DDBJ databases">
        <authorList>
            <person name="Rossello M."/>
        </authorList>
    </citation>
    <scope>NUCLEOTIDE SEQUENCE [LARGE SCALE GENOMIC DNA]</scope>
    <source>
        <strain evidence="14">cv. Chinese Spring</strain>
    </source>
</reference>
<dbReference type="STRING" id="4565.A0A3B6NM47"/>
<evidence type="ECO:0000313" key="15">
    <source>
        <dbReference type="Proteomes" id="UP000019116"/>
    </source>
</evidence>
<dbReference type="GO" id="GO:0016020">
    <property type="term" value="C:membrane"/>
    <property type="evidence" value="ECO:0007669"/>
    <property type="project" value="UniProtKB-SubCell"/>
</dbReference>
<dbReference type="Gramene" id="TraesROB_scaffold_029178_01G000200.1">
    <property type="protein sequence ID" value="TraesROB_scaffold_029178_01G000200.1"/>
    <property type="gene ID" value="TraesROB_scaffold_029178_01G000200"/>
</dbReference>
<sequence length="531" mass="58867">MELVALPLLGFLVSLVVLLVNLVVKVHPTPPAPGKKRLPPGPRQLPLVGSLHHVLLSRYGDLPHRALRELAGRHGPVMLLRFGAVPTLVVSSAEAAREVLKTHDAAFASRHLTPTLAVFSRGGHDILFSPYGDLWRQLRRVCVLELLSARRVQSFRHIREDEAARLLRSVSEECARSGDAGFGAVVELGEGMSRMINDVVVRSAVGSRCPRRDEFLREIDESVKLTAGFNLADLFPSSAPARWLSRGLRETERCNRHVRDILNDIIRDRTGRADGSDSEDDLLGVLLRVQRDGGAQCALTTEIITTVILEIFAAGSETSSTTLEWVVSELVRHPRLLRKAQAEVREACKGQRTPTEGDMGRLGYLRLVIRETLRLHAPVPFLLPRRCRERCEVMGYEVPEGTKVLVNAWALGRDGAYWEDAERFKPERFEAESAAVDFKGGDFEFIPFGAGRRMCPGMALGLANMELVLAGLLYHFDWEVPGGGRPEELDMSEACGITVRRKCKLVLHATQTYSTRKLVIESSSSTSSVRV</sequence>
<organism evidence="14">
    <name type="scientific">Triticum aestivum</name>
    <name type="common">Wheat</name>
    <dbReference type="NCBI Taxonomy" id="4565"/>
    <lineage>
        <taxon>Eukaryota</taxon>
        <taxon>Viridiplantae</taxon>
        <taxon>Streptophyta</taxon>
        <taxon>Embryophyta</taxon>
        <taxon>Tracheophyta</taxon>
        <taxon>Spermatophyta</taxon>
        <taxon>Magnoliopsida</taxon>
        <taxon>Liliopsida</taxon>
        <taxon>Poales</taxon>
        <taxon>Poaceae</taxon>
        <taxon>BOP clade</taxon>
        <taxon>Pooideae</taxon>
        <taxon>Triticodae</taxon>
        <taxon>Triticeae</taxon>
        <taxon>Triticinae</taxon>
        <taxon>Triticum</taxon>
    </lineage>
</organism>
<dbReference type="GO" id="GO:0016705">
    <property type="term" value="F:oxidoreductase activity, acting on paired donors, with incorporation or reduction of molecular oxygen"/>
    <property type="evidence" value="ECO:0007669"/>
    <property type="project" value="InterPro"/>
</dbReference>
<dbReference type="InterPro" id="IPR002401">
    <property type="entry name" value="Cyt_P450_E_grp-I"/>
</dbReference>
<dbReference type="Gramene" id="TraesARI6A03G03220230.1">
    <property type="protein sequence ID" value="TraesARI6A03G03220230.1.CDS1"/>
    <property type="gene ID" value="TraesARI6A03G03220230"/>
</dbReference>
<dbReference type="Gramene" id="TraesCS6A03G0207700.1">
    <property type="protein sequence ID" value="TraesCS6A03G0207700.1.CDS1"/>
    <property type="gene ID" value="TraesCS6A03G0207700"/>
</dbReference>
<dbReference type="Gramene" id="TraesJAG6A03G03260670.1">
    <property type="protein sequence ID" value="TraesJAG6A03G03260670.1.CDS1"/>
    <property type="gene ID" value="TraesJAG6A03G03260670"/>
</dbReference>
<accession>A0A3B6NM47</accession>
<evidence type="ECO:0008006" key="16">
    <source>
        <dbReference type="Google" id="ProtNLM"/>
    </source>
</evidence>
<dbReference type="EnsemblPlants" id="TraesCS6A02G090700.1">
    <property type="protein sequence ID" value="TraesCS6A02G090700.1.cds1"/>
    <property type="gene ID" value="TraesCS6A02G090700"/>
</dbReference>
<dbReference type="InterPro" id="IPR017972">
    <property type="entry name" value="Cyt_P450_CS"/>
</dbReference>
<evidence type="ECO:0000256" key="9">
    <source>
        <dbReference type="ARBA" id="ARBA00023004"/>
    </source>
</evidence>
<dbReference type="OMA" id="FWRTKTK"/>
<dbReference type="GO" id="GO:0005506">
    <property type="term" value="F:iron ion binding"/>
    <property type="evidence" value="ECO:0007669"/>
    <property type="project" value="InterPro"/>
</dbReference>
<proteinExistence type="inferred from homology"/>
<dbReference type="GO" id="GO:0016102">
    <property type="term" value="P:diterpenoid biosynthetic process"/>
    <property type="evidence" value="ECO:0007669"/>
    <property type="project" value="UniProtKB-ARBA"/>
</dbReference>
<dbReference type="PANTHER" id="PTHR47955">
    <property type="entry name" value="CYTOCHROME P450 FAMILY 71 PROTEIN"/>
    <property type="match status" value="1"/>
</dbReference>
<dbReference type="Gramene" id="TraesJUL6A03G03291140.1">
    <property type="protein sequence ID" value="TraesJUL6A03G03291140.1.CDS1"/>
    <property type="gene ID" value="TraesJUL6A03G03291140"/>
</dbReference>
<dbReference type="PRINTS" id="PR00463">
    <property type="entry name" value="EP450I"/>
</dbReference>
<dbReference type="PRINTS" id="PR00385">
    <property type="entry name" value="P450"/>
</dbReference>
<dbReference type="Proteomes" id="UP000019116">
    <property type="component" value="Chromosome 6A"/>
</dbReference>
<dbReference type="FunFam" id="1.10.630.10:FF:000008">
    <property type="entry name" value="Cytochrome P450 71D8"/>
    <property type="match status" value="1"/>
</dbReference>
<keyword evidence="13" id="KW-0732">Signal</keyword>
<keyword evidence="4 11" id="KW-0349">Heme</keyword>
<evidence type="ECO:0000256" key="13">
    <source>
        <dbReference type="SAM" id="SignalP"/>
    </source>
</evidence>
<dbReference type="Gramene" id="TraesSYM6A03G03205310.1">
    <property type="protein sequence ID" value="TraesSYM6A03G03205310.1.CDS1"/>
    <property type="gene ID" value="TraesSYM6A03G03205310"/>
</dbReference>
<evidence type="ECO:0000313" key="14">
    <source>
        <dbReference type="EnsemblPlants" id="TraesCS6A02G090700.1.cds1"/>
    </source>
</evidence>
<protein>
    <recommendedName>
        <fullName evidence="16">Cytochrome P450</fullName>
    </recommendedName>
</protein>
<dbReference type="Gramene" id="TraesPARA_EIv1.0_1908890.1">
    <property type="protein sequence ID" value="TraesPARA_EIv1.0_1908890.1.CDS1"/>
    <property type="gene ID" value="TraesPARA_EIv1.0_1908890"/>
</dbReference>
<keyword evidence="9 11" id="KW-0408">Iron</keyword>
<evidence type="ECO:0000256" key="8">
    <source>
        <dbReference type="ARBA" id="ARBA00023002"/>
    </source>
</evidence>
<dbReference type="OrthoDB" id="1470350at2759"/>
<dbReference type="Gramene" id="TraesCAD_scaffold_029273_01G000300.1">
    <property type="protein sequence ID" value="TraesCAD_scaffold_029273_01G000300.1"/>
    <property type="gene ID" value="TraesCAD_scaffold_029273_01G000300"/>
</dbReference>
<evidence type="ECO:0000256" key="12">
    <source>
        <dbReference type="RuleBase" id="RU000461"/>
    </source>
</evidence>
<gene>
    <name evidence="14" type="primary">LOC123129439</name>
</gene>
<evidence type="ECO:0000256" key="1">
    <source>
        <dbReference type="ARBA" id="ARBA00001971"/>
    </source>
</evidence>
<dbReference type="CDD" id="cd11072">
    <property type="entry name" value="CYP71-like"/>
    <property type="match status" value="1"/>
</dbReference>
<feature type="signal peptide" evidence="13">
    <location>
        <begin position="1"/>
        <end position="28"/>
    </location>
</feature>
<feature type="binding site" description="axial binding residue" evidence="11">
    <location>
        <position position="455"/>
    </location>
    <ligand>
        <name>heme</name>
        <dbReference type="ChEBI" id="CHEBI:30413"/>
    </ligand>
    <ligandPart>
        <name>Fe</name>
        <dbReference type="ChEBI" id="CHEBI:18248"/>
    </ligandPart>
</feature>
<dbReference type="GO" id="GO:0004497">
    <property type="term" value="F:monooxygenase activity"/>
    <property type="evidence" value="ECO:0007669"/>
    <property type="project" value="UniProtKB-KW"/>
</dbReference>
<dbReference type="Gramene" id="TraesCLE_scaffold_059685_01G000200.1">
    <property type="protein sequence ID" value="TraesCLE_scaffold_059685_01G000200.1"/>
    <property type="gene ID" value="TraesCLE_scaffold_059685_01G000200"/>
</dbReference>
<comment type="similarity">
    <text evidence="3 12">Belongs to the cytochrome P450 family.</text>
</comment>
<evidence type="ECO:0000256" key="2">
    <source>
        <dbReference type="ARBA" id="ARBA00004167"/>
    </source>
</evidence>
<dbReference type="Gene3D" id="1.10.630.10">
    <property type="entry name" value="Cytochrome P450"/>
    <property type="match status" value="1"/>
</dbReference>
<keyword evidence="15" id="KW-1185">Reference proteome</keyword>
<keyword evidence="7" id="KW-1133">Transmembrane helix</keyword>
<name>A0A3B6NM47_WHEAT</name>
<keyword evidence="10 12" id="KW-0503">Monooxygenase</keyword>
<dbReference type="Gramene" id="TraesLAC6A03G03219070.1">
    <property type="protein sequence ID" value="TraesLAC6A03G03219070.1.CDS1"/>
    <property type="gene ID" value="TraesLAC6A03G03219070"/>
</dbReference>
<keyword evidence="6 11" id="KW-0479">Metal-binding</keyword>
<evidence type="ECO:0000256" key="3">
    <source>
        <dbReference type="ARBA" id="ARBA00010617"/>
    </source>
</evidence>
<dbReference type="Gramene" id="TraesNOR6A03G03296190.1">
    <property type="protein sequence ID" value="TraesNOR6A03G03296190.1.CDS1"/>
    <property type="gene ID" value="TraesNOR6A03G03296190"/>
</dbReference>
<dbReference type="Pfam" id="PF00067">
    <property type="entry name" value="p450"/>
    <property type="match status" value="1"/>
</dbReference>
<keyword evidence="8 12" id="KW-0560">Oxidoreductase</keyword>
<evidence type="ECO:0000256" key="6">
    <source>
        <dbReference type="ARBA" id="ARBA00022723"/>
    </source>
</evidence>
<keyword evidence="5" id="KW-0812">Transmembrane</keyword>
<evidence type="ECO:0000256" key="10">
    <source>
        <dbReference type="ARBA" id="ARBA00023033"/>
    </source>
</evidence>
<comment type="subcellular location">
    <subcellularLocation>
        <location evidence="2">Membrane</location>
        <topology evidence="2">Single-pass membrane protein</topology>
    </subcellularLocation>
</comment>
<dbReference type="PROSITE" id="PS00086">
    <property type="entry name" value="CYTOCHROME_P450"/>
    <property type="match status" value="1"/>
</dbReference>
<dbReference type="Gramene" id="TraesCS6A02G090700.1">
    <property type="protein sequence ID" value="TraesCS6A02G090700.1.cds1"/>
    <property type="gene ID" value="TraesCS6A02G090700"/>
</dbReference>
<reference evidence="14" key="2">
    <citation type="submission" date="2018-10" db="UniProtKB">
        <authorList>
            <consortium name="EnsemblPlants"/>
        </authorList>
    </citation>
    <scope>IDENTIFICATION</scope>
</reference>
<dbReference type="InterPro" id="IPR001128">
    <property type="entry name" value="Cyt_P450"/>
</dbReference>
<evidence type="ECO:0000256" key="5">
    <source>
        <dbReference type="ARBA" id="ARBA00022692"/>
    </source>
</evidence>
<keyword evidence="7" id="KW-0472">Membrane</keyword>
<dbReference type="PANTHER" id="PTHR47955:SF19">
    <property type="entry name" value="CYTOCHROME P450 71A9-LIKE ISOFORM X1"/>
    <property type="match status" value="1"/>
</dbReference>
<evidence type="ECO:0000256" key="7">
    <source>
        <dbReference type="ARBA" id="ARBA00022989"/>
    </source>
</evidence>
<comment type="cofactor">
    <cofactor evidence="1 11">
        <name>heme</name>
        <dbReference type="ChEBI" id="CHEBI:30413"/>
    </cofactor>
</comment>
<dbReference type="SUPFAM" id="SSF48264">
    <property type="entry name" value="Cytochrome P450"/>
    <property type="match status" value="1"/>
</dbReference>
<dbReference type="Gramene" id="TraesSTA6A03G03255240.1">
    <property type="protein sequence ID" value="TraesSTA6A03G03255240.1.CDS1"/>
    <property type="gene ID" value="TraesSTA6A03G03255240"/>
</dbReference>
<evidence type="ECO:0000256" key="11">
    <source>
        <dbReference type="PIRSR" id="PIRSR602401-1"/>
    </source>
</evidence>
<dbReference type="SMR" id="A0A3B6NM47"/>
<dbReference type="AlphaFoldDB" id="A0A3B6NM47"/>
<feature type="chain" id="PRO_5043178415" description="Cytochrome P450" evidence="13">
    <location>
        <begin position="29"/>
        <end position="531"/>
    </location>
</feature>
<dbReference type="InterPro" id="IPR036396">
    <property type="entry name" value="Cyt_P450_sf"/>
</dbReference>